<protein>
    <submittedName>
        <fullName evidence="1">Uncharacterized protein</fullName>
    </submittedName>
</protein>
<organism evidence="1 2">
    <name type="scientific">Bacteroides graminisolvens</name>
    <dbReference type="NCBI Taxonomy" id="477666"/>
    <lineage>
        <taxon>Bacteria</taxon>
        <taxon>Pseudomonadati</taxon>
        <taxon>Bacteroidota</taxon>
        <taxon>Bacteroidia</taxon>
        <taxon>Bacteroidales</taxon>
        <taxon>Bacteroidaceae</taxon>
        <taxon>Bacteroides</taxon>
    </lineage>
</organism>
<evidence type="ECO:0000313" key="1">
    <source>
        <dbReference type="EMBL" id="HCK24248.1"/>
    </source>
</evidence>
<dbReference type="AlphaFoldDB" id="A0A3D2SF80"/>
<accession>A0A3D2SF80</accession>
<evidence type="ECO:0000313" key="2">
    <source>
        <dbReference type="Proteomes" id="UP000263098"/>
    </source>
</evidence>
<proteinExistence type="predicted"/>
<comment type="caution">
    <text evidence="1">The sequence shown here is derived from an EMBL/GenBank/DDBJ whole genome shotgun (WGS) entry which is preliminary data.</text>
</comment>
<dbReference type="Proteomes" id="UP000263098">
    <property type="component" value="Unassembled WGS sequence"/>
</dbReference>
<gene>
    <name evidence="1" type="ORF">DHW31_05565</name>
</gene>
<sequence>MKAEELITKNLLGMQNLPDMLKPDGTVQKVVFKEIALAAVKMARIEATEKAIEEFTRFVDTYCREAGHREISKDAEYYIKAFKKQLKVKQ</sequence>
<dbReference type="EMBL" id="DPVG01000203">
    <property type="protein sequence ID" value="HCK24248.1"/>
    <property type="molecule type" value="Genomic_DNA"/>
</dbReference>
<reference evidence="1 2" key="1">
    <citation type="journal article" date="2018" name="Nat. Biotechnol.">
        <title>A standardized bacterial taxonomy based on genome phylogeny substantially revises the tree of life.</title>
        <authorList>
            <person name="Parks D.H."/>
            <person name="Chuvochina M."/>
            <person name="Waite D.W."/>
            <person name="Rinke C."/>
            <person name="Skarshewski A."/>
            <person name="Chaumeil P.A."/>
            <person name="Hugenholtz P."/>
        </authorList>
    </citation>
    <scope>NUCLEOTIDE SEQUENCE [LARGE SCALE GENOMIC DNA]</scope>
    <source>
        <strain evidence="1">UBA9667</strain>
    </source>
</reference>
<name>A0A3D2SF80_9BACE</name>